<evidence type="ECO:0000313" key="18">
    <source>
        <dbReference type="EMBL" id="PCD46681.1"/>
    </source>
</evidence>
<feature type="compositionally biased region" description="Basic and acidic residues" evidence="14">
    <location>
        <begin position="951"/>
        <end position="960"/>
    </location>
</feature>
<dbReference type="InterPro" id="IPR036861">
    <property type="entry name" value="Endochitinase-like_sf"/>
</dbReference>
<name>A0A2H3HX00_FUSOX</name>
<dbReference type="STRING" id="327505.A0A2H3HX00"/>
<dbReference type="InterPro" id="IPR029070">
    <property type="entry name" value="Chitinase_insertion_sf"/>
</dbReference>
<dbReference type="Proteomes" id="UP000219602">
    <property type="component" value="Chromosome 1"/>
</dbReference>
<dbReference type="Gene3D" id="3.30.60.10">
    <property type="entry name" value="Endochitinase-like"/>
    <property type="match status" value="3"/>
</dbReference>
<dbReference type="SUPFAM" id="SSF54556">
    <property type="entry name" value="Chitinase insertion domain"/>
    <property type="match status" value="1"/>
</dbReference>
<dbReference type="GO" id="GO:0005576">
    <property type="term" value="C:extracellular region"/>
    <property type="evidence" value="ECO:0007669"/>
    <property type="project" value="UniProtKB-SubCell"/>
</dbReference>
<keyword evidence="6 12" id="KW-0147">Chitin-binding</keyword>
<evidence type="ECO:0000256" key="7">
    <source>
        <dbReference type="ARBA" id="ARBA00022801"/>
    </source>
</evidence>
<keyword evidence="5" id="KW-0964">Secreted</keyword>
<evidence type="ECO:0000256" key="8">
    <source>
        <dbReference type="ARBA" id="ARBA00023024"/>
    </source>
</evidence>
<feature type="disulfide bond" evidence="12">
    <location>
        <begin position="79"/>
        <end position="93"/>
    </location>
</feature>
<dbReference type="EC" id="3.2.1.14" evidence="4"/>
<dbReference type="GO" id="GO:0008061">
    <property type="term" value="F:chitin binding"/>
    <property type="evidence" value="ECO:0007669"/>
    <property type="project" value="UniProtKB-UniRule"/>
</dbReference>
<evidence type="ECO:0000256" key="4">
    <source>
        <dbReference type="ARBA" id="ARBA00012729"/>
    </source>
</evidence>
<sequence>MTFTKRRSRLFLLLFLVTQFLAVTVFAAECSKTKLCATGCCSSAGFCGTTKDHCGKGCLSTCDFKTECDKNNPCKGNACCSKFGHCGLGPDFCGKDCVAGCDAKGECDPGGFGSKFANHTKCPLNVCCSKHGYCGTTKDFCGKKTVNRPSCSAKGPMHRVVGYIEGWASTRSCDRYSPSDIPDGVYTHINFAFASIDPKTFQIIPASSKDPQLYRELARKKKIDPNLKIFIAIGGWAFNDPGPTITTFSDIARSDSNTRTFIKSLISFISTYDFDGVDIDWEYPAADDREGREEDFDNLPKFLSKIKSALKQSGGRSGLSIAIPASYWYLQHFDLEKISKYVDHFNVMTYDLHGAWDTPKSWLGNHLNSHTNLTEIKDAFDLLWRNNIDPDQVNMGLAFYARTFTASSTGCMSTGCLFDAGGPAEPCTNAVGVMSNPEIMRKLGGKIGSGDLDKTAAIKTVKIGSTWLTYDDVDTWKLKLDFARSQCLGGAMVWAISQDTSDGKFSKQLQVATGYKSKGISKFNSTTSFGGGVFIETSESEANTDISGDQCKWTNCRRKGKGCPGNWIAVENQSSEKLADLMTDDTGCDDDEERTFCCPAGVTHPTCEWQFYNNGHCIPGCGSTSGFEVASSKRSCSSGYAQTACCKGNTKGLDVYRQYKWYELEADCARDEGDTPCGWDVHYDSLLVESWDGSGDQTCYDRKGQRGERPLCENTRDEDNPHFSNCYWSDDYNLGVTETVTTGTCRSSCPDGKVKVALNSKNNKCGKGTSAYCCDVTASYDDKDIDWDNLEDLIKEWVENPTCPNVKFSDLEKGKLSSRSLDAMALDPDEQLFELTKRDSLHKMSAGMTMVLVVQQVMQAQKNSRATREYRELLDKNLPKKWKHLVTTTFAGSWLFLQNAASTLEEAWIWVCSVDEEEKWEEKKLKTNLGKPNSTSCSIPSLDYYDPSSLEDPRDKPGDDGIEKFFGPANRPIGPLGPNGKFIWPLNEMLWPSEWANKGLDKRGSGKRRPFNPMCNDAAKTTWLMHSEPYPSGDNGDFFEKKTGDNKRYWVDNIGGDCYNAMVRHEGTPPPNPLPAEWISEHLIELQTVSNFMEYTMGVPHPKYGKKSPSKLNRKPPYNSNTQSHVACGVWVNDFQYGFLAWNNKYKDTPQTSFFKLLGSSSNAKHMVNCEKKLNNLKGSLWDFNEPVGKDKWRDDYSAMDDDTVRHALEQLMLVEQIFPYLRKDDINTKLKSANNEVIALLDEFDALYQMQYNANPLGLSTMWRNYMFQLLTNLQEFAKEWLKLRIEELKSNIEAEVVRRMAVVVAQVGLNGHGAAVISQNTMIEFWNSVVNHQNGYAGNVDQFQPQIFKD</sequence>
<evidence type="ECO:0000256" key="15">
    <source>
        <dbReference type="SAM" id="SignalP"/>
    </source>
</evidence>
<evidence type="ECO:0000256" key="2">
    <source>
        <dbReference type="ARBA" id="ARBA00004613"/>
    </source>
</evidence>
<accession>A0A2H3HX00</accession>
<evidence type="ECO:0000256" key="12">
    <source>
        <dbReference type="PROSITE-ProRule" id="PRU00261"/>
    </source>
</evidence>
<dbReference type="PROSITE" id="PS51910">
    <property type="entry name" value="GH18_2"/>
    <property type="match status" value="1"/>
</dbReference>
<dbReference type="GO" id="GO:0006032">
    <property type="term" value="P:chitin catabolic process"/>
    <property type="evidence" value="ECO:0007669"/>
    <property type="project" value="UniProtKB-KW"/>
</dbReference>
<evidence type="ECO:0000256" key="1">
    <source>
        <dbReference type="ARBA" id="ARBA00000822"/>
    </source>
</evidence>
<dbReference type="InterPro" id="IPR001579">
    <property type="entry name" value="Glyco_hydro_18_chit_AS"/>
</dbReference>
<dbReference type="InterPro" id="IPR001002">
    <property type="entry name" value="Chitin-bd_1"/>
</dbReference>
<keyword evidence="12" id="KW-1015">Disulfide bond</keyword>
<dbReference type="CDD" id="cd00035">
    <property type="entry name" value="ChtBD1"/>
    <property type="match status" value="2"/>
</dbReference>
<feature type="disulfide bond" evidence="12">
    <location>
        <begin position="74"/>
        <end position="86"/>
    </location>
</feature>
<dbReference type="PANTHER" id="PTHR11177">
    <property type="entry name" value="CHITINASE"/>
    <property type="match status" value="1"/>
</dbReference>
<dbReference type="InterPro" id="IPR001223">
    <property type="entry name" value="Glyco_hydro18_cat"/>
</dbReference>
<evidence type="ECO:0000256" key="13">
    <source>
        <dbReference type="RuleBase" id="RU000489"/>
    </source>
</evidence>
<keyword evidence="9" id="KW-0119">Carbohydrate metabolism</keyword>
<dbReference type="PROSITE" id="PS01095">
    <property type="entry name" value="GH18_1"/>
    <property type="match status" value="1"/>
</dbReference>
<dbReference type="PROSITE" id="PS50941">
    <property type="entry name" value="CHIT_BIND_I_2"/>
    <property type="match status" value="1"/>
</dbReference>
<keyword evidence="7 13" id="KW-0378">Hydrolase</keyword>
<evidence type="ECO:0000256" key="14">
    <source>
        <dbReference type="SAM" id="MobiDB-lite"/>
    </source>
</evidence>
<evidence type="ECO:0000256" key="3">
    <source>
        <dbReference type="ARBA" id="ARBA00008682"/>
    </source>
</evidence>
<dbReference type="SUPFAM" id="SSF51445">
    <property type="entry name" value="(Trans)glycosidases"/>
    <property type="match status" value="1"/>
</dbReference>
<dbReference type="Gene3D" id="3.10.50.10">
    <property type="match status" value="1"/>
</dbReference>
<dbReference type="InterPro" id="IPR018371">
    <property type="entry name" value="Chitin-binding_1_CS"/>
</dbReference>
<keyword evidence="11" id="KW-0624">Polysaccharide degradation</keyword>
<dbReference type="InterPro" id="IPR011583">
    <property type="entry name" value="Chitinase_II/V-like_cat"/>
</dbReference>
<proteinExistence type="inferred from homology"/>
<dbReference type="PROSITE" id="PS00026">
    <property type="entry name" value="CHIT_BIND_I_1"/>
    <property type="match status" value="2"/>
</dbReference>
<dbReference type="Pfam" id="PF00187">
    <property type="entry name" value="Chitin_bind_1"/>
    <property type="match status" value="1"/>
</dbReference>
<feature type="chain" id="PRO_5013662246" description="chitinase" evidence="15">
    <location>
        <begin position="28"/>
        <end position="1352"/>
    </location>
</feature>
<dbReference type="SUPFAM" id="SSF57016">
    <property type="entry name" value="Plant lectins/antimicrobial peptides"/>
    <property type="match status" value="3"/>
</dbReference>
<evidence type="ECO:0000256" key="5">
    <source>
        <dbReference type="ARBA" id="ARBA00022525"/>
    </source>
</evidence>
<comment type="catalytic activity">
    <reaction evidence="1">
        <text>Random endo-hydrolysis of N-acetyl-beta-D-glucosaminide (1-&gt;4)-beta-linkages in chitin and chitodextrins.</text>
        <dbReference type="EC" id="3.2.1.14"/>
    </reaction>
</comment>
<feature type="domain" description="GH18" evidence="17">
    <location>
        <begin position="158"/>
        <end position="516"/>
    </location>
</feature>
<comment type="subcellular location">
    <subcellularLocation>
        <location evidence="2">Secreted</location>
    </subcellularLocation>
</comment>
<feature type="domain" description="Chitin-binding type-1" evidence="16">
    <location>
        <begin position="51"/>
        <end position="109"/>
    </location>
</feature>
<organism evidence="18 19">
    <name type="scientific">Fusarium oxysporum f. sp. radicis-cucumerinum</name>
    <dbReference type="NCBI Taxonomy" id="327505"/>
    <lineage>
        <taxon>Eukaryota</taxon>
        <taxon>Fungi</taxon>
        <taxon>Dikarya</taxon>
        <taxon>Ascomycota</taxon>
        <taxon>Pezizomycotina</taxon>
        <taxon>Sordariomycetes</taxon>
        <taxon>Hypocreomycetidae</taxon>
        <taxon>Hypocreales</taxon>
        <taxon>Nectriaceae</taxon>
        <taxon>Fusarium</taxon>
        <taxon>Fusarium oxysporum species complex</taxon>
    </lineage>
</organism>
<evidence type="ECO:0000313" key="19">
    <source>
        <dbReference type="Proteomes" id="UP000219602"/>
    </source>
</evidence>
<comment type="similarity">
    <text evidence="3">Belongs to the glycosyl hydrolase 18 family. Chitinase class V subfamily.</text>
</comment>
<dbReference type="Pfam" id="PF00704">
    <property type="entry name" value="Glyco_hydro_18"/>
    <property type="match status" value="1"/>
</dbReference>
<dbReference type="GO" id="GO:0000272">
    <property type="term" value="P:polysaccharide catabolic process"/>
    <property type="evidence" value="ECO:0007669"/>
    <property type="project" value="UniProtKB-KW"/>
</dbReference>
<reference evidence="18 19" key="1">
    <citation type="journal article" date="2016" name="Environ. Microbiol.">
        <title>Effector profiles distinguish formae speciales of Fusarium oxysporum.</title>
        <authorList>
            <person name="van Dam P."/>
            <person name="Fokkens L."/>
            <person name="Schmidt S.M."/>
            <person name="Linmans J.H."/>
            <person name="Kistler H.C."/>
            <person name="Ma L.J."/>
            <person name="Rep M."/>
        </authorList>
    </citation>
    <scope>NUCLEOTIDE SEQUENCE [LARGE SCALE GENOMIC DNA]</scope>
    <source>
        <strain evidence="18 19">Forc016</strain>
    </source>
</reference>
<evidence type="ECO:0000256" key="9">
    <source>
        <dbReference type="ARBA" id="ARBA00023277"/>
    </source>
</evidence>
<keyword evidence="10 13" id="KW-0326">Glycosidase</keyword>
<comment type="caution">
    <text evidence="12">Lacks conserved residue(s) required for the propagation of feature annotation.</text>
</comment>
<dbReference type="GO" id="GO:0008843">
    <property type="term" value="F:endochitinase activity"/>
    <property type="evidence" value="ECO:0007669"/>
    <property type="project" value="UniProtKB-EC"/>
</dbReference>
<dbReference type="InterPro" id="IPR017853">
    <property type="entry name" value="GH"/>
</dbReference>
<dbReference type="EMBL" id="MABQ02000001">
    <property type="protein sequence ID" value="PCD46681.1"/>
    <property type="molecule type" value="Genomic_DNA"/>
</dbReference>
<dbReference type="InterPro" id="IPR050314">
    <property type="entry name" value="Glycosyl_Hydrlase_18"/>
</dbReference>
<keyword evidence="15" id="KW-0732">Signal</keyword>
<feature type="region of interest" description="Disordered" evidence="14">
    <location>
        <begin position="940"/>
        <end position="960"/>
    </location>
</feature>
<feature type="signal peptide" evidence="15">
    <location>
        <begin position="1"/>
        <end position="27"/>
    </location>
</feature>
<evidence type="ECO:0000259" key="17">
    <source>
        <dbReference type="PROSITE" id="PS51910"/>
    </source>
</evidence>
<evidence type="ECO:0000259" key="16">
    <source>
        <dbReference type="PROSITE" id="PS50941"/>
    </source>
</evidence>
<evidence type="ECO:0000256" key="6">
    <source>
        <dbReference type="ARBA" id="ARBA00022669"/>
    </source>
</evidence>
<comment type="caution">
    <text evidence="18">The sequence shown here is derived from an EMBL/GenBank/DDBJ whole genome shotgun (WGS) entry which is preliminary data.</text>
</comment>
<gene>
    <name evidence="18" type="ORF">AU210_002079</name>
</gene>
<dbReference type="SMART" id="SM00636">
    <property type="entry name" value="Glyco_18"/>
    <property type="match status" value="1"/>
</dbReference>
<evidence type="ECO:0000256" key="10">
    <source>
        <dbReference type="ARBA" id="ARBA00023295"/>
    </source>
</evidence>
<dbReference type="Gene3D" id="3.20.20.80">
    <property type="entry name" value="Glycosidases"/>
    <property type="match status" value="1"/>
</dbReference>
<reference evidence="18 19" key="2">
    <citation type="journal article" date="2017" name="Sci. Rep.">
        <title>A mobile pathogenicity chromosome in Fusarium oxysporum for infection of multiple cucurbit species.</title>
        <authorList>
            <person name="van Dam P."/>
            <person name="Fokkens L."/>
            <person name="Ayukawa Y."/>
            <person name="van der Gragt M."/>
            <person name="Ter Horst A."/>
            <person name="Brankovics B."/>
            <person name="Houterman P.M."/>
            <person name="Arie T."/>
            <person name="Rep M."/>
        </authorList>
    </citation>
    <scope>NUCLEOTIDE SEQUENCE [LARGE SCALE GENOMIC DNA]</scope>
    <source>
        <strain evidence="18 19">Forc016</strain>
    </source>
</reference>
<keyword evidence="8" id="KW-0146">Chitin degradation</keyword>
<dbReference type="SMART" id="SM00270">
    <property type="entry name" value="ChtBD1"/>
    <property type="match status" value="3"/>
</dbReference>
<dbReference type="PANTHER" id="PTHR11177:SF402">
    <property type="entry name" value="CHITINASE"/>
    <property type="match status" value="1"/>
</dbReference>
<evidence type="ECO:0000256" key="11">
    <source>
        <dbReference type="ARBA" id="ARBA00023326"/>
    </source>
</evidence>
<protein>
    <recommendedName>
        <fullName evidence="4">chitinase</fullName>
        <ecNumber evidence="4">3.2.1.14</ecNumber>
    </recommendedName>
</protein>